<proteinExistence type="predicted"/>
<name>A0A834KV08_VESPE</name>
<evidence type="ECO:0000313" key="1">
    <source>
        <dbReference type="EMBL" id="KAF7412765.1"/>
    </source>
</evidence>
<dbReference type="AlphaFoldDB" id="A0A834KV08"/>
<protein>
    <submittedName>
        <fullName evidence="1">Uncharacterized protein</fullName>
    </submittedName>
</protein>
<organism evidence="1 2">
    <name type="scientific">Vespula pensylvanica</name>
    <name type="common">Western yellow jacket</name>
    <name type="synonym">Wasp</name>
    <dbReference type="NCBI Taxonomy" id="30213"/>
    <lineage>
        <taxon>Eukaryota</taxon>
        <taxon>Metazoa</taxon>
        <taxon>Ecdysozoa</taxon>
        <taxon>Arthropoda</taxon>
        <taxon>Hexapoda</taxon>
        <taxon>Insecta</taxon>
        <taxon>Pterygota</taxon>
        <taxon>Neoptera</taxon>
        <taxon>Endopterygota</taxon>
        <taxon>Hymenoptera</taxon>
        <taxon>Apocrita</taxon>
        <taxon>Aculeata</taxon>
        <taxon>Vespoidea</taxon>
        <taxon>Vespidae</taxon>
        <taxon>Vespinae</taxon>
        <taxon>Vespula</taxon>
    </lineage>
</organism>
<dbReference type="Proteomes" id="UP000600918">
    <property type="component" value="Unassembled WGS sequence"/>
</dbReference>
<accession>A0A834KV08</accession>
<sequence length="164" mass="19155">MEDGEIVWEEYSPFPRGKREEQTPSKYLKIIILDMLIFLGYVKEKSSREIVSQPTEIHRWDHGMIRDSPDEKRIKTTSLSVMHHCREIDRPNERSFGPRFKPKGHNGLNLKATGVKSQAYDACCFVIFDYDIEGIKYIVSRATISSFKFSSHQTERMFSASRFL</sequence>
<reference evidence="1" key="1">
    <citation type="journal article" date="2020" name="G3 (Bethesda)">
        <title>High-Quality Assemblies for Three Invasive Social Wasps from the &lt;i&gt;Vespula&lt;/i&gt; Genus.</title>
        <authorList>
            <person name="Harrop T.W.R."/>
            <person name="Guhlin J."/>
            <person name="McLaughlin G.M."/>
            <person name="Permina E."/>
            <person name="Stockwell P."/>
            <person name="Gilligan J."/>
            <person name="Le Lec M.F."/>
            <person name="Gruber M.A.M."/>
            <person name="Quinn O."/>
            <person name="Lovegrove M."/>
            <person name="Duncan E.J."/>
            <person name="Remnant E.J."/>
            <person name="Van Eeckhoven J."/>
            <person name="Graham B."/>
            <person name="Knapp R.A."/>
            <person name="Langford K.W."/>
            <person name="Kronenberg Z."/>
            <person name="Press M.O."/>
            <person name="Eacker S.M."/>
            <person name="Wilson-Rankin E.E."/>
            <person name="Purcell J."/>
            <person name="Lester P.J."/>
            <person name="Dearden P.K."/>
        </authorList>
    </citation>
    <scope>NUCLEOTIDE SEQUENCE</scope>
    <source>
        <strain evidence="1">Volc-1</strain>
    </source>
</reference>
<dbReference type="EMBL" id="JACSDY010000012">
    <property type="protein sequence ID" value="KAF7412765.1"/>
    <property type="molecule type" value="Genomic_DNA"/>
</dbReference>
<evidence type="ECO:0000313" key="2">
    <source>
        <dbReference type="Proteomes" id="UP000600918"/>
    </source>
</evidence>
<gene>
    <name evidence="1" type="ORF">H0235_012616</name>
</gene>
<keyword evidence="2" id="KW-1185">Reference proteome</keyword>
<comment type="caution">
    <text evidence="1">The sequence shown here is derived from an EMBL/GenBank/DDBJ whole genome shotgun (WGS) entry which is preliminary data.</text>
</comment>